<gene>
    <name evidence="1" type="ORF">PENSUB_172</name>
</gene>
<dbReference type="STRING" id="1316194.A0A1Q5UNW9"/>
<dbReference type="AlphaFoldDB" id="A0A1Q5UNW9"/>
<sequence>MDCQLMLQATAIIAASLSAHDWEEVSIHRRPILRASKLECIKERKCMNNPDLIKRYSGISEGYQITFASFLSIYSNEETLAKDLLLQSLGLQSTWHGESASLTCTTMTWLALLYLESMSLDEAEAMIDRLYVAESQAPQVQNIFLVDAQLMQGHLQMRRQKIDDAVSIFKHCTKLYANIASIASVGTASALISGVEAMLMQGNVEEATQSLYEAEQIQKDIGSARAVGIRVKWDMARHSLRLGDHIRAISRYQDLCEEHETNHDLVGPPLHRWESLHCELGDVYLNLSDVQKAKAEYDIGRASASRRSRSLKIDPRDIYGLYTGHWREQSSFLIWKDEELPP</sequence>
<dbReference type="Proteomes" id="UP000186955">
    <property type="component" value="Unassembled WGS sequence"/>
</dbReference>
<comment type="caution">
    <text evidence="1">The sequence shown here is derived from an EMBL/GenBank/DDBJ whole genome shotgun (WGS) entry which is preliminary data.</text>
</comment>
<proteinExistence type="predicted"/>
<evidence type="ECO:0000313" key="2">
    <source>
        <dbReference type="Proteomes" id="UP000186955"/>
    </source>
</evidence>
<name>A0A1Q5UNW9_9EURO</name>
<dbReference type="SUPFAM" id="SSF48452">
    <property type="entry name" value="TPR-like"/>
    <property type="match status" value="1"/>
</dbReference>
<keyword evidence="2" id="KW-1185">Reference proteome</keyword>
<dbReference type="Gene3D" id="1.25.40.10">
    <property type="entry name" value="Tetratricopeptide repeat domain"/>
    <property type="match status" value="1"/>
</dbReference>
<dbReference type="InterPro" id="IPR011990">
    <property type="entry name" value="TPR-like_helical_dom_sf"/>
</dbReference>
<accession>A0A1Q5UNW9</accession>
<evidence type="ECO:0000313" key="1">
    <source>
        <dbReference type="EMBL" id="OKP14178.1"/>
    </source>
</evidence>
<evidence type="ECO:0008006" key="3">
    <source>
        <dbReference type="Google" id="ProtNLM"/>
    </source>
</evidence>
<dbReference type="EMBL" id="MNBE01000116">
    <property type="protein sequence ID" value="OKP14178.1"/>
    <property type="molecule type" value="Genomic_DNA"/>
</dbReference>
<protein>
    <recommendedName>
        <fullName evidence="3">MalT-like TPR region domain-containing protein</fullName>
    </recommendedName>
</protein>
<reference evidence="1 2" key="1">
    <citation type="submission" date="2016-10" db="EMBL/GenBank/DDBJ databases">
        <title>Genome sequence of the ascomycete fungus Penicillium subrubescens.</title>
        <authorList>
            <person name="De Vries R.P."/>
            <person name="Peng M."/>
            <person name="Dilokpimol A."/>
            <person name="Hilden K."/>
            <person name="Makela M.R."/>
            <person name="Grigoriev I."/>
            <person name="Riley R."/>
            <person name="Granchi Z."/>
        </authorList>
    </citation>
    <scope>NUCLEOTIDE SEQUENCE [LARGE SCALE GENOMIC DNA]</scope>
    <source>
        <strain evidence="1 2">CBS 132785</strain>
    </source>
</reference>
<organism evidence="1 2">
    <name type="scientific">Penicillium subrubescens</name>
    <dbReference type="NCBI Taxonomy" id="1316194"/>
    <lineage>
        <taxon>Eukaryota</taxon>
        <taxon>Fungi</taxon>
        <taxon>Dikarya</taxon>
        <taxon>Ascomycota</taxon>
        <taxon>Pezizomycotina</taxon>
        <taxon>Eurotiomycetes</taxon>
        <taxon>Eurotiomycetidae</taxon>
        <taxon>Eurotiales</taxon>
        <taxon>Aspergillaceae</taxon>
        <taxon>Penicillium</taxon>
    </lineage>
</organism>